<keyword evidence="1" id="KW-0472">Membrane</keyword>
<proteinExistence type="predicted"/>
<comment type="caution">
    <text evidence="2">The sequence shown here is derived from an EMBL/GenBank/DDBJ whole genome shotgun (WGS) entry which is preliminary data.</text>
</comment>
<dbReference type="EMBL" id="LAZR01067720">
    <property type="protein sequence ID" value="KKK51023.1"/>
    <property type="molecule type" value="Genomic_DNA"/>
</dbReference>
<dbReference type="Pfam" id="PF11351">
    <property type="entry name" value="GTA_holin_3TM"/>
    <property type="match status" value="1"/>
</dbReference>
<keyword evidence="1" id="KW-1133">Transmembrane helix</keyword>
<name>A0A0F8W360_9ZZZZ</name>
<dbReference type="AlphaFoldDB" id="A0A0F8W360"/>
<protein>
    <recommendedName>
        <fullName evidence="3">Holin of 3TMs, for gene-transfer release</fullName>
    </recommendedName>
</protein>
<evidence type="ECO:0008006" key="3">
    <source>
        <dbReference type="Google" id="ProtNLM"/>
    </source>
</evidence>
<keyword evidence="1" id="KW-0812">Transmembrane</keyword>
<organism evidence="2">
    <name type="scientific">marine sediment metagenome</name>
    <dbReference type="NCBI Taxonomy" id="412755"/>
    <lineage>
        <taxon>unclassified sequences</taxon>
        <taxon>metagenomes</taxon>
        <taxon>ecological metagenomes</taxon>
    </lineage>
</organism>
<accession>A0A0F8W360</accession>
<reference evidence="2" key="1">
    <citation type="journal article" date="2015" name="Nature">
        <title>Complex archaea that bridge the gap between prokaryotes and eukaryotes.</title>
        <authorList>
            <person name="Spang A."/>
            <person name="Saw J.H."/>
            <person name="Jorgensen S.L."/>
            <person name="Zaremba-Niedzwiedzka K."/>
            <person name="Martijn J."/>
            <person name="Lind A.E."/>
            <person name="van Eijk R."/>
            <person name="Schleper C."/>
            <person name="Guy L."/>
            <person name="Ettema T.J."/>
        </authorList>
    </citation>
    <scope>NUCLEOTIDE SEQUENCE</scope>
</reference>
<evidence type="ECO:0000256" key="1">
    <source>
        <dbReference type="SAM" id="Phobius"/>
    </source>
</evidence>
<gene>
    <name evidence="2" type="ORF">LCGC14_3119100</name>
</gene>
<dbReference type="InterPro" id="IPR021497">
    <property type="entry name" value="GTA_holin_3TM"/>
</dbReference>
<evidence type="ECO:0000313" key="2">
    <source>
        <dbReference type="EMBL" id="KKK51023.1"/>
    </source>
</evidence>
<sequence>MSIFDKLADLVGSVFPPAKAAKALIDLVKGETGNDLSGMEPEIQSLFLQRDMERDKYASELKQAEIEASRDVIIAEAKGESWIQRSWRPVAMLTLLGLIVWTVVPASVFNLTLQWDAIPDKAWGLLTVGIGGYIGARTVEKVVKLRKE</sequence>
<feature type="transmembrane region" description="Helical" evidence="1">
    <location>
        <begin position="90"/>
        <end position="110"/>
    </location>
</feature>
<feature type="transmembrane region" description="Helical" evidence="1">
    <location>
        <begin position="122"/>
        <end position="139"/>
    </location>
</feature>